<dbReference type="OrthoDB" id="9778146at2"/>
<dbReference type="SUPFAM" id="SSF53613">
    <property type="entry name" value="Ribokinase-like"/>
    <property type="match status" value="1"/>
</dbReference>
<dbReference type="GO" id="GO:0004417">
    <property type="term" value="F:hydroxyethylthiazole kinase activity"/>
    <property type="evidence" value="ECO:0007669"/>
    <property type="project" value="UniProtKB-UniRule"/>
</dbReference>
<name>A0A166S8B7_9CLOT</name>
<evidence type="ECO:0000256" key="4">
    <source>
        <dbReference type="ARBA" id="ARBA00022679"/>
    </source>
</evidence>
<feature type="binding site" evidence="11">
    <location>
        <position position="48"/>
    </location>
    <ligand>
        <name>substrate</name>
    </ligand>
</feature>
<dbReference type="GO" id="GO:0000287">
    <property type="term" value="F:magnesium ion binding"/>
    <property type="evidence" value="ECO:0007669"/>
    <property type="project" value="UniProtKB-UniRule"/>
</dbReference>
<gene>
    <name evidence="12" type="primary">thiM_1</name>
    <name evidence="11" type="synonym">thiM</name>
    <name evidence="12" type="ORF">WY13_00438</name>
</gene>
<evidence type="ECO:0000256" key="1">
    <source>
        <dbReference type="ARBA" id="ARBA00001771"/>
    </source>
</evidence>
<evidence type="ECO:0000313" key="12">
    <source>
        <dbReference type="EMBL" id="OAA91794.1"/>
    </source>
</evidence>
<dbReference type="CDD" id="cd01170">
    <property type="entry name" value="THZ_kinase"/>
    <property type="match status" value="1"/>
</dbReference>
<comment type="function">
    <text evidence="11">Catalyzes the phosphorylation of the hydroxyl group of 4-methyl-5-beta-hydroxyethylthiazole (THZ).</text>
</comment>
<accession>A0A166S8B7</accession>
<dbReference type="Pfam" id="PF02110">
    <property type="entry name" value="HK"/>
    <property type="match status" value="1"/>
</dbReference>
<evidence type="ECO:0000256" key="5">
    <source>
        <dbReference type="ARBA" id="ARBA00022723"/>
    </source>
</evidence>
<dbReference type="RefSeq" id="WP_063554066.1">
    <property type="nucleotide sequence ID" value="NZ_LITT01000004.1"/>
</dbReference>
<evidence type="ECO:0000256" key="2">
    <source>
        <dbReference type="ARBA" id="ARBA00001946"/>
    </source>
</evidence>
<keyword evidence="10 11" id="KW-0784">Thiamine biosynthesis</keyword>
<keyword evidence="4 11" id="KW-0808">Transferase</keyword>
<dbReference type="Gene3D" id="3.40.1190.20">
    <property type="match status" value="1"/>
</dbReference>
<keyword evidence="6 11" id="KW-0547">Nucleotide-binding</keyword>
<keyword evidence="7 11" id="KW-0418">Kinase</keyword>
<feature type="binding site" evidence="11">
    <location>
        <position position="124"/>
    </location>
    <ligand>
        <name>ATP</name>
        <dbReference type="ChEBI" id="CHEBI:30616"/>
    </ligand>
</feature>
<evidence type="ECO:0000256" key="8">
    <source>
        <dbReference type="ARBA" id="ARBA00022840"/>
    </source>
</evidence>
<dbReference type="PRINTS" id="PR01099">
    <property type="entry name" value="HYETHTZKNASE"/>
</dbReference>
<evidence type="ECO:0000256" key="3">
    <source>
        <dbReference type="ARBA" id="ARBA00004868"/>
    </source>
</evidence>
<evidence type="ECO:0000313" key="13">
    <source>
        <dbReference type="Proteomes" id="UP000077407"/>
    </source>
</evidence>
<evidence type="ECO:0000256" key="10">
    <source>
        <dbReference type="ARBA" id="ARBA00022977"/>
    </source>
</evidence>
<dbReference type="AlphaFoldDB" id="A0A166S8B7"/>
<comment type="catalytic activity">
    <reaction evidence="1 11">
        <text>5-(2-hydroxyethyl)-4-methylthiazole + ATP = 4-methyl-5-(2-phosphooxyethyl)-thiazole + ADP + H(+)</text>
        <dbReference type="Rhea" id="RHEA:24212"/>
        <dbReference type="ChEBI" id="CHEBI:15378"/>
        <dbReference type="ChEBI" id="CHEBI:17957"/>
        <dbReference type="ChEBI" id="CHEBI:30616"/>
        <dbReference type="ChEBI" id="CHEBI:58296"/>
        <dbReference type="ChEBI" id="CHEBI:456216"/>
        <dbReference type="EC" id="2.7.1.50"/>
    </reaction>
</comment>
<dbReference type="InterPro" id="IPR000417">
    <property type="entry name" value="Hyethyz_kinase"/>
</dbReference>
<evidence type="ECO:0000256" key="11">
    <source>
        <dbReference type="HAMAP-Rule" id="MF_00228"/>
    </source>
</evidence>
<dbReference type="EMBL" id="LITT01000004">
    <property type="protein sequence ID" value="OAA91794.1"/>
    <property type="molecule type" value="Genomic_DNA"/>
</dbReference>
<dbReference type="EC" id="2.7.1.50" evidence="11"/>
<dbReference type="UniPathway" id="UPA00060">
    <property type="reaction ID" value="UER00139"/>
</dbReference>
<evidence type="ECO:0000256" key="7">
    <source>
        <dbReference type="ARBA" id="ARBA00022777"/>
    </source>
</evidence>
<dbReference type="HAMAP" id="MF_00228">
    <property type="entry name" value="Thz_kinase"/>
    <property type="match status" value="1"/>
</dbReference>
<dbReference type="Proteomes" id="UP000077407">
    <property type="component" value="Unassembled WGS sequence"/>
</dbReference>
<dbReference type="GO" id="GO:0009229">
    <property type="term" value="P:thiamine diphosphate biosynthetic process"/>
    <property type="evidence" value="ECO:0007669"/>
    <property type="project" value="UniProtKB-UniRule"/>
</dbReference>
<comment type="pathway">
    <text evidence="3 11">Cofactor biosynthesis; thiamine diphosphate biosynthesis; 4-methyl-5-(2-phosphoethyl)-thiazole from 5-(2-hydroxyethyl)-4-methylthiazole: step 1/1.</text>
</comment>
<keyword evidence="9 11" id="KW-0460">Magnesium</keyword>
<comment type="similarity">
    <text evidence="11">Belongs to the Thz kinase family.</text>
</comment>
<dbReference type="PIRSF" id="PIRSF000513">
    <property type="entry name" value="Thz_kinase"/>
    <property type="match status" value="1"/>
</dbReference>
<dbReference type="InterPro" id="IPR029056">
    <property type="entry name" value="Ribokinase-like"/>
</dbReference>
<feature type="binding site" evidence="11">
    <location>
        <position position="197"/>
    </location>
    <ligand>
        <name>substrate</name>
    </ligand>
</feature>
<evidence type="ECO:0000256" key="9">
    <source>
        <dbReference type="ARBA" id="ARBA00022842"/>
    </source>
</evidence>
<comment type="cofactor">
    <cofactor evidence="2 11">
        <name>Mg(2+)</name>
        <dbReference type="ChEBI" id="CHEBI:18420"/>
    </cofactor>
</comment>
<evidence type="ECO:0000256" key="6">
    <source>
        <dbReference type="ARBA" id="ARBA00022741"/>
    </source>
</evidence>
<sequence length="269" mass="28382">MDNLNLDSVSKVLTQVRNKVPLVDCITNSVTINDCANILLSYGASPAMCEAYDEVFDFVKISSALYINLGTLTKEQEVAVILASTSAKIHNIPVILDPVACAAIPRKSQVINRIMQVGKVDVIKGNVGEIKFLAGQSSNVRGVDSLDSGEGALDSAVALAKKYNCVVAATGKEDFITDGKNSAVIQNGMEMLTKVTGAGCMLGALCGAAIGASEDKFIATVSAILSMNVAGEEAYKAAKAPGTFRVKLIDSIYELSEEKLKKGGKILWK</sequence>
<feature type="binding site" evidence="11">
    <location>
        <position position="170"/>
    </location>
    <ligand>
        <name>ATP</name>
        <dbReference type="ChEBI" id="CHEBI:30616"/>
    </ligand>
</feature>
<keyword evidence="5 11" id="KW-0479">Metal-binding</keyword>
<dbReference type="PATRIC" id="fig|1538.10.peg.933"/>
<dbReference type="NCBIfam" id="TIGR00694">
    <property type="entry name" value="thiM"/>
    <property type="match status" value="1"/>
</dbReference>
<comment type="caution">
    <text evidence="12">The sequence shown here is derived from an EMBL/GenBank/DDBJ whole genome shotgun (WGS) entry which is preliminary data.</text>
</comment>
<protein>
    <recommendedName>
        <fullName evidence="11">Hydroxyethylthiazole kinase</fullName>
        <ecNumber evidence="11">2.7.1.50</ecNumber>
    </recommendedName>
    <alternativeName>
        <fullName evidence="11">4-methyl-5-beta-hydroxyethylthiazole kinase</fullName>
        <shortName evidence="11">TH kinase</shortName>
        <shortName evidence="11">Thz kinase</shortName>
    </alternativeName>
</protein>
<keyword evidence="8 11" id="KW-0067">ATP-binding</keyword>
<reference evidence="12 13" key="1">
    <citation type="journal article" date="2015" name="Biotechnol. Bioeng.">
        <title>Genome sequence and phenotypic characterization of Caulobacter segnis.</title>
        <authorList>
            <person name="Patel S."/>
            <person name="Fletcher B."/>
            <person name="Scott D.C."/>
            <person name="Ely B."/>
        </authorList>
    </citation>
    <scope>NUCLEOTIDE SEQUENCE [LARGE SCALE GENOMIC DNA]</scope>
    <source>
        <strain evidence="12 13">ERI-2</strain>
    </source>
</reference>
<dbReference type="GO" id="GO:0009228">
    <property type="term" value="P:thiamine biosynthetic process"/>
    <property type="evidence" value="ECO:0007669"/>
    <property type="project" value="UniProtKB-KW"/>
</dbReference>
<dbReference type="GO" id="GO:0005524">
    <property type="term" value="F:ATP binding"/>
    <property type="evidence" value="ECO:0007669"/>
    <property type="project" value="UniProtKB-UniRule"/>
</dbReference>
<dbReference type="NCBIfam" id="NF006830">
    <property type="entry name" value="PRK09355.1"/>
    <property type="match status" value="1"/>
</dbReference>
<organism evidence="12 13">
    <name type="scientific">Clostridium ljungdahlii</name>
    <dbReference type="NCBI Taxonomy" id="1538"/>
    <lineage>
        <taxon>Bacteria</taxon>
        <taxon>Bacillati</taxon>
        <taxon>Bacillota</taxon>
        <taxon>Clostridia</taxon>
        <taxon>Eubacteriales</taxon>
        <taxon>Clostridiaceae</taxon>
        <taxon>Clostridium</taxon>
    </lineage>
</organism>
<proteinExistence type="inferred from homology"/>